<dbReference type="AlphaFoldDB" id="A0A420Y828"/>
<feature type="chain" id="PRO_5019340508" description="Ecp2 effector protein domain-containing protein" evidence="1">
    <location>
        <begin position="23"/>
        <end position="176"/>
    </location>
</feature>
<reference evidence="2 3" key="1">
    <citation type="submission" date="2018-08" db="EMBL/GenBank/DDBJ databases">
        <title>Draft genome of the lignicolous fungus Coniochaeta pulveracea.</title>
        <authorList>
            <person name="Borstlap C.J."/>
            <person name="De Witt R.N."/>
            <person name="Botha A."/>
            <person name="Volschenk H."/>
        </authorList>
    </citation>
    <scope>NUCLEOTIDE SEQUENCE [LARGE SCALE GENOMIC DNA]</scope>
    <source>
        <strain evidence="2 3">CAB683</strain>
    </source>
</reference>
<evidence type="ECO:0008006" key="4">
    <source>
        <dbReference type="Google" id="ProtNLM"/>
    </source>
</evidence>
<dbReference type="OrthoDB" id="3689965at2759"/>
<dbReference type="Proteomes" id="UP000275385">
    <property type="component" value="Unassembled WGS sequence"/>
</dbReference>
<sequence>MPAKSSLLLGAALASFATQASAFCFAPEPTYEICYTTANGATPQNVTLQEIAYVAGYLRYYGKQKGNPQFYTMNLPDADNCAEWQVTTKGSTLVLAKLIGDDAASVTFDDIANTIDGGASATPAQKAAALYGCGTAGGQVGVAINATDPRYQQPQFTNGTYTNQGVIIKIVRNPGL</sequence>
<gene>
    <name evidence="2" type="ORF">DL546_007015</name>
</gene>
<keyword evidence="1" id="KW-0732">Signal</keyword>
<name>A0A420Y828_9PEZI</name>
<accession>A0A420Y828</accession>
<dbReference type="EMBL" id="QVQW01000037">
    <property type="protein sequence ID" value="RKU43910.1"/>
    <property type="molecule type" value="Genomic_DNA"/>
</dbReference>
<comment type="caution">
    <text evidence="2">The sequence shown here is derived from an EMBL/GenBank/DDBJ whole genome shotgun (WGS) entry which is preliminary data.</text>
</comment>
<evidence type="ECO:0000313" key="2">
    <source>
        <dbReference type="EMBL" id="RKU43910.1"/>
    </source>
</evidence>
<evidence type="ECO:0000313" key="3">
    <source>
        <dbReference type="Proteomes" id="UP000275385"/>
    </source>
</evidence>
<evidence type="ECO:0000256" key="1">
    <source>
        <dbReference type="SAM" id="SignalP"/>
    </source>
</evidence>
<feature type="signal peptide" evidence="1">
    <location>
        <begin position="1"/>
        <end position="22"/>
    </location>
</feature>
<keyword evidence="3" id="KW-1185">Reference proteome</keyword>
<protein>
    <recommendedName>
        <fullName evidence="4">Ecp2 effector protein domain-containing protein</fullName>
    </recommendedName>
</protein>
<proteinExistence type="predicted"/>
<organism evidence="2 3">
    <name type="scientific">Coniochaeta pulveracea</name>
    <dbReference type="NCBI Taxonomy" id="177199"/>
    <lineage>
        <taxon>Eukaryota</taxon>
        <taxon>Fungi</taxon>
        <taxon>Dikarya</taxon>
        <taxon>Ascomycota</taxon>
        <taxon>Pezizomycotina</taxon>
        <taxon>Sordariomycetes</taxon>
        <taxon>Sordariomycetidae</taxon>
        <taxon>Coniochaetales</taxon>
        <taxon>Coniochaetaceae</taxon>
        <taxon>Coniochaeta</taxon>
    </lineage>
</organism>